<dbReference type="PANTHER" id="PTHR13052">
    <property type="entry name" value="NFRKB-RELATED"/>
    <property type="match status" value="1"/>
</dbReference>
<proteinExistence type="predicted"/>
<gene>
    <name evidence="5" type="primary">NFRKB</name>
    <name evidence="5" type="ORF">FJT64_013198</name>
</gene>
<dbReference type="CDD" id="cd21865">
    <property type="entry name" value="DEUBAD_NFRKB"/>
    <property type="match status" value="1"/>
</dbReference>
<protein>
    <submittedName>
        <fullName evidence="5">Nuclear factor related to kappa-B-binding protein</fullName>
    </submittedName>
</protein>
<feature type="region of interest" description="Disordered" evidence="3">
    <location>
        <begin position="183"/>
        <end position="206"/>
    </location>
</feature>
<dbReference type="InterPro" id="IPR025220">
    <property type="entry name" value="NFRKB_WH_1"/>
</dbReference>
<sequence length="725" mass="79246">MAGPAEWLRLNGQLVAVPSVVCERRPAFDAALSRAAWDALAEPQRDHLRTLLPTFPGDDDGKEQEETLRRLFAGENFRFGNPLDQFFSLLHDGRLTDQIHSLRRLTAETRQRDAKVWQQNYMDNLLRELVTKRKQLLDAAVKTPPDAPITLPPAKKKCRRAVLEQRARKRYFRELELVRAEAGCPADELSPDENYPEGPPPVLSRKQQRHLTKLEATLGGEHVPVAATSSRLTTRGPHLVEHASPEDNPYQVAEARLGQLLKQHRKRRARGQSAALGQKTHTSFFSLLRDVLCSDPADRLAETSVYSAVTAWQRSPIAALNDWYGRESSWVEALGSALAFLSGEVRELQSQINLVPFLDHVRESGIYQWIGAGRDSDIHLESLCAYWLQRKDTISVKREPSGDGSGPPAALHPTSWTVVPSTPAEKDEYRQQERLRYQAPRRAFTYRLHGYRSTVGPVRSGRDSKAGRGHALLTADRPPGVTLLSLVRDAVARLPNGEGSRADVCELVRDSGFLVAGSGDQPVSAAVSSAMDRLQAEVDPCLRYDSHRKVWMYLHRHRTEAEFETLERQRQASCPRRRQAVKRSAPTPAVSAAGGVAAAATVVAVGAAPAGASLLKPRAGALTVVQPKFSAPAPVPPLALLANGKLIPIVNQPATVKAVDGRPRASLVVAPQRPVAAAAARVRPAAPAVAVQEAPRRPLLSRPAPVAVAPVASAAIAPQQVVQVS</sequence>
<dbReference type="InterPro" id="IPR038106">
    <property type="entry name" value="NFRKB_winged_sf"/>
</dbReference>
<evidence type="ECO:0000313" key="5">
    <source>
        <dbReference type="EMBL" id="KAF0288418.1"/>
    </source>
</evidence>
<evidence type="ECO:0000256" key="1">
    <source>
        <dbReference type="ARBA" id="ARBA00004123"/>
    </source>
</evidence>
<evidence type="ECO:0000256" key="2">
    <source>
        <dbReference type="ARBA" id="ARBA00023242"/>
    </source>
</evidence>
<dbReference type="AlphaFoldDB" id="A0A6A4VDC8"/>
<comment type="subcellular location">
    <subcellularLocation>
        <location evidence="1">Nucleus</location>
    </subcellularLocation>
</comment>
<organism evidence="5 6">
    <name type="scientific">Amphibalanus amphitrite</name>
    <name type="common">Striped barnacle</name>
    <name type="synonym">Balanus amphitrite</name>
    <dbReference type="NCBI Taxonomy" id="1232801"/>
    <lineage>
        <taxon>Eukaryota</taxon>
        <taxon>Metazoa</taxon>
        <taxon>Ecdysozoa</taxon>
        <taxon>Arthropoda</taxon>
        <taxon>Crustacea</taxon>
        <taxon>Multicrustacea</taxon>
        <taxon>Cirripedia</taxon>
        <taxon>Thoracica</taxon>
        <taxon>Thoracicalcarea</taxon>
        <taxon>Balanomorpha</taxon>
        <taxon>Balanoidea</taxon>
        <taxon>Balanidae</taxon>
        <taxon>Amphibalaninae</taxon>
        <taxon>Amphibalanus</taxon>
    </lineage>
</organism>
<dbReference type="Proteomes" id="UP000440578">
    <property type="component" value="Unassembled WGS sequence"/>
</dbReference>
<reference evidence="5 6" key="1">
    <citation type="submission" date="2019-07" db="EMBL/GenBank/DDBJ databases">
        <title>Draft genome assembly of a fouling barnacle, Amphibalanus amphitrite (Darwin, 1854): The first reference genome for Thecostraca.</title>
        <authorList>
            <person name="Kim W."/>
        </authorList>
    </citation>
    <scope>NUCLEOTIDE SEQUENCE [LARGE SCALE GENOMIC DNA]</scope>
    <source>
        <strain evidence="5">SNU_AA5</strain>
        <tissue evidence="5">Soma without cirri and trophi</tissue>
    </source>
</reference>
<name>A0A6A4VDC8_AMPAM</name>
<dbReference type="PANTHER" id="PTHR13052:SF3">
    <property type="entry name" value="NUCLEAR FACTOR RELATED TO KAPPA-B-BINDING PROTEIN"/>
    <property type="match status" value="1"/>
</dbReference>
<feature type="region of interest" description="Disordered" evidence="3">
    <location>
        <begin position="397"/>
        <end position="430"/>
    </location>
</feature>
<dbReference type="InterPro" id="IPR024867">
    <property type="entry name" value="NFRKB"/>
</dbReference>
<feature type="domain" description="DEUBAD" evidence="4">
    <location>
        <begin position="18"/>
        <end position="135"/>
    </location>
</feature>
<comment type="caution">
    <text evidence="5">The sequence shown here is derived from an EMBL/GenBank/DDBJ whole genome shotgun (WGS) entry which is preliminary data.</text>
</comment>
<dbReference type="GO" id="GO:0031011">
    <property type="term" value="C:Ino80 complex"/>
    <property type="evidence" value="ECO:0007669"/>
    <property type="project" value="InterPro"/>
</dbReference>
<dbReference type="Gene3D" id="1.10.10.2430">
    <property type="entry name" value="NFRKB winged helix-like domain"/>
    <property type="match status" value="1"/>
</dbReference>
<dbReference type="GO" id="GO:0002020">
    <property type="term" value="F:protease binding"/>
    <property type="evidence" value="ECO:0007669"/>
    <property type="project" value="TreeGrafter"/>
</dbReference>
<dbReference type="PROSITE" id="PS51916">
    <property type="entry name" value="DEUBAD"/>
    <property type="match status" value="1"/>
</dbReference>
<dbReference type="InterPro" id="IPR044867">
    <property type="entry name" value="DEUBAD_dom"/>
</dbReference>
<keyword evidence="2" id="KW-0539">Nucleus</keyword>
<evidence type="ECO:0000259" key="4">
    <source>
        <dbReference type="PROSITE" id="PS51916"/>
    </source>
</evidence>
<dbReference type="Pfam" id="PF14465">
    <property type="entry name" value="WHD_1st_NFRKB"/>
    <property type="match status" value="1"/>
</dbReference>
<accession>A0A6A4VDC8</accession>
<evidence type="ECO:0000313" key="6">
    <source>
        <dbReference type="Proteomes" id="UP000440578"/>
    </source>
</evidence>
<dbReference type="EMBL" id="VIIS01002113">
    <property type="protein sequence ID" value="KAF0288418.1"/>
    <property type="molecule type" value="Genomic_DNA"/>
</dbReference>
<dbReference type="Pfam" id="PF25793">
    <property type="entry name" value="WHD_2nd_NFRKB"/>
    <property type="match status" value="1"/>
</dbReference>
<evidence type="ECO:0000256" key="3">
    <source>
        <dbReference type="SAM" id="MobiDB-lite"/>
    </source>
</evidence>
<keyword evidence="6" id="KW-1185">Reference proteome</keyword>
<dbReference type="InterPro" id="IPR057748">
    <property type="entry name" value="NFRKB_WH_2"/>
</dbReference>
<dbReference type="OrthoDB" id="70874at2759"/>